<evidence type="ECO:0000256" key="7">
    <source>
        <dbReference type="ARBA" id="ARBA00023015"/>
    </source>
</evidence>
<feature type="region of interest" description="Disordered" evidence="11">
    <location>
        <begin position="423"/>
        <end position="449"/>
    </location>
</feature>
<evidence type="ECO:0000256" key="5">
    <source>
        <dbReference type="ARBA" id="ARBA00022801"/>
    </source>
</evidence>
<evidence type="ECO:0000256" key="4">
    <source>
        <dbReference type="ARBA" id="ARBA00022491"/>
    </source>
</evidence>
<comment type="catalytic activity">
    <reaction evidence="10">
        <text>N(6)-acetyl-L-lysyl-[histone] + H2O = L-lysyl-[histone] + acetate</text>
        <dbReference type="Rhea" id="RHEA:58196"/>
        <dbReference type="Rhea" id="RHEA-COMP:9845"/>
        <dbReference type="Rhea" id="RHEA-COMP:11338"/>
        <dbReference type="ChEBI" id="CHEBI:15377"/>
        <dbReference type="ChEBI" id="CHEBI:29969"/>
        <dbReference type="ChEBI" id="CHEBI:30089"/>
        <dbReference type="ChEBI" id="CHEBI:61930"/>
        <dbReference type="EC" id="3.5.1.98"/>
    </reaction>
</comment>
<keyword evidence="7" id="KW-0805">Transcription regulation</keyword>
<feature type="compositionally biased region" description="Low complexity" evidence="11">
    <location>
        <begin position="285"/>
        <end position="299"/>
    </location>
</feature>
<evidence type="ECO:0000256" key="2">
    <source>
        <dbReference type="ARBA" id="ARBA00007738"/>
    </source>
</evidence>
<evidence type="ECO:0000259" key="12">
    <source>
        <dbReference type="Pfam" id="PF12203"/>
    </source>
</evidence>
<feature type="domain" description="Histone deacetylase glutamine rich N-terminal" evidence="12">
    <location>
        <begin position="53"/>
        <end position="144"/>
    </location>
</feature>
<accession>A0A8C1NWV3</accession>
<name>A0A8C1NWV3_CYPCA</name>
<gene>
    <name evidence="13" type="primary">LOC109108257</name>
</gene>
<dbReference type="Ensembl" id="ENSCCRT00010109251.1">
    <property type="protein sequence ID" value="ENSCCRP00010098484.1"/>
    <property type="gene ID" value="ENSCCRG00010043163.1"/>
</dbReference>
<evidence type="ECO:0000256" key="9">
    <source>
        <dbReference type="ARBA" id="ARBA00023242"/>
    </source>
</evidence>
<dbReference type="AlphaFoldDB" id="A0A8C1NWV3"/>
<evidence type="ECO:0000313" key="14">
    <source>
        <dbReference type="Proteomes" id="UP000694427"/>
    </source>
</evidence>
<sequence>MLQTIYESDSSITAEWRRRRLDSHSTAIASDSEVLSAVGSTSGVSMLDRERDSDEWEKQLQRELLLIQRQQQIQKQLLISEFQKQHQNLLRQHQAQLEEHIKLQQALLTLRQQQEVFAEERRLVAEEEREEVRDDEKELHRRETQKHQHHRRKERSKESAMASTEVRQKLHDFLMSKSAKDPSASGAGYPLSRSKLWYSSAHPGPAEQSSPPLGETPPTFKYPLTFGLDYREDFPLRKTASEPNLKVRSRLKQKVSERRSGLIRRRDGSILVTPLKKRTLELTDSSANESPAGSGPSSPIGLCNNENGRSSATQIERCLSQGGVLQTEGSMSLLNLYTSPSLPNLTLALHPAHAHICTGTALKDRSAEGLAAAASPVSMEAKVSNGQQALLQHLLLKEQRQQRMMSPVTGSVPVLSSSPLVMKERASVSSRSRLPRHRPLNRTQSAPLPQSTLAQLVLQQQHHNFMEKQKQLHQHVHISQVLSQSIEQLRNPSTHLEEEEEEEHREPEITPPPAGVIRSRSFRNSHSGPEAAHTRVIRLKTEPEDGQREEERQDVREEDMERDTGEEQEEISVQMKRSQSEHSLESMTETDV</sequence>
<feature type="region of interest" description="Disordered" evidence="11">
    <location>
        <begin position="281"/>
        <end position="302"/>
    </location>
</feature>
<dbReference type="Proteomes" id="UP000694427">
    <property type="component" value="Unplaced"/>
</dbReference>
<keyword evidence="9" id="KW-0539">Nucleus</keyword>
<dbReference type="Gene3D" id="6.10.250.1550">
    <property type="match status" value="1"/>
</dbReference>
<dbReference type="GO" id="GO:0141221">
    <property type="term" value="F:histone deacetylase activity, hydrolytic mechanism"/>
    <property type="evidence" value="ECO:0007669"/>
    <property type="project" value="UniProtKB-EC"/>
</dbReference>
<evidence type="ECO:0000256" key="8">
    <source>
        <dbReference type="ARBA" id="ARBA00023163"/>
    </source>
</evidence>
<evidence type="ECO:0000313" key="13">
    <source>
        <dbReference type="Ensembl" id="ENSCCRP00010098484.1"/>
    </source>
</evidence>
<dbReference type="PANTHER" id="PTHR45364:SF11">
    <property type="entry name" value="HISTONE DEACETYLASE 9"/>
    <property type="match status" value="1"/>
</dbReference>
<feature type="region of interest" description="Disordered" evidence="11">
    <location>
        <begin position="490"/>
        <end position="592"/>
    </location>
</feature>
<evidence type="ECO:0000256" key="1">
    <source>
        <dbReference type="ARBA" id="ARBA00004123"/>
    </source>
</evidence>
<keyword evidence="14" id="KW-1185">Reference proteome</keyword>
<dbReference type="InterPro" id="IPR024643">
    <property type="entry name" value="Hist_deacetylase_Gln_rich_N"/>
</dbReference>
<comment type="similarity">
    <text evidence="2">Belongs to the histone deacetylase family. HD type 2 subfamily.</text>
</comment>
<keyword evidence="4" id="KW-0678">Repressor</keyword>
<protein>
    <recommendedName>
        <fullName evidence="3">histone deacetylase</fullName>
        <ecNumber evidence="3">3.5.1.98</ecNumber>
    </recommendedName>
</protein>
<evidence type="ECO:0000256" key="3">
    <source>
        <dbReference type="ARBA" id="ARBA00012111"/>
    </source>
</evidence>
<keyword evidence="5" id="KW-0378">Hydrolase</keyword>
<dbReference type="GO" id="GO:0005634">
    <property type="term" value="C:nucleus"/>
    <property type="evidence" value="ECO:0007669"/>
    <property type="project" value="UniProtKB-SubCell"/>
</dbReference>
<dbReference type="EC" id="3.5.1.98" evidence="3"/>
<keyword evidence="6" id="KW-0156">Chromatin regulator</keyword>
<feature type="compositionally biased region" description="Basic and acidic residues" evidence="11">
    <location>
        <begin position="539"/>
        <end position="555"/>
    </location>
</feature>
<dbReference type="Pfam" id="PF12203">
    <property type="entry name" value="HDAC4_Gln"/>
    <property type="match status" value="1"/>
</dbReference>
<comment type="subcellular location">
    <subcellularLocation>
        <location evidence="1">Nucleus</location>
    </subcellularLocation>
</comment>
<organism evidence="13 14">
    <name type="scientific">Cyprinus carpio</name>
    <name type="common">Common carp</name>
    <dbReference type="NCBI Taxonomy" id="7962"/>
    <lineage>
        <taxon>Eukaryota</taxon>
        <taxon>Metazoa</taxon>
        <taxon>Chordata</taxon>
        <taxon>Craniata</taxon>
        <taxon>Vertebrata</taxon>
        <taxon>Euteleostomi</taxon>
        <taxon>Actinopterygii</taxon>
        <taxon>Neopterygii</taxon>
        <taxon>Teleostei</taxon>
        <taxon>Ostariophysi</taxon>
        <taxon>Cypriniformes</taxon>
        <taxon>Cyprinidae</taxon>
        <taxon>Cyprininae</taxon>
        <taxon>Cyprinus</taxon>
    </lineage>
</organism>
<evidence type="ECO:0000256" key="6">
    <source>
        <dbReference type="ARBA" id="ARBA00022853"/>
    </source>
</evidence>
<evidence type="ECO:0000256" key="10">
    <source>
        <dbReference type="ARBA" id="ARBA00048287"/>
    </source>
</evidence>
<dbReference type="PANTHER" id="PTHR45364">
    <property type="entry name" value="HISTONE DEACETYLASE 9-RELATED"/>
    <property type="match status" value="1"/>
</dbReference>
<feature type="region of interest" description="Disordered" evidence="11">
    <location>
        <begin position="200"/>
        <end position="220"/>
    </location>
</feature>
<evidence type="ECO:0000256" key="11">
    <source>
        <dbReference type="SAM" id="MobiDB-lite"/>
    </source>
</evidence>
<feature type="compositionally biased region" description="Low complexity" evidence="11">
    <location>
        <begin position="423"/>
        <end position="432"/>
    </location>
</feature>
<reference evidence="13" key="1">
    <citation type="submission" date="2025-08" db="UniProtKB">
        <authorList>
            <consortium name="Ensembl"/>
        </authorList>
    </citation>
    <scope>IDENTIFICATION</scope>
</reference>
<feature type="region of interest" description="Disordered" evidence="11">
    <location>
        <begin position="124"/>
        <end position="165"/>
    </location>
</feature>
<proteinExistence type="inferred from homology"/>
<feature type="compositionally biased region" description="Acidic residues" evidence="11">
    <location>
        <begin position="556"/>
        <end position="570"/>
    </location>
</feature>
<keyword evidence="8" id="KW-0804">Transcription</keyword>
<feature type="compositionally biased region" description="Basic and acidic residues" evidence="11">
    <location>
        <begin position="124"/>
        <end position="146"/>
    </location>
</feature>
<reference evidence="13" key="2">
    <citation type="submission" date="2025-09" db="UniProtKB">
        <authorList>
            <consortium name="Ensembl"/>
        </authorList>
    </citation>
    <scope>IDENTIFICATION</scope>
</reference>